<sequence length="361" mass="42207">MVRIIKEIWTFLKNVVVFGCEFVIPASLPFFFPFLFLYPGICELSYVIYPYLSTFYVIVFLPLGNSFLKLREMSLIHKRIIRLYPIFCVFFVLIILAMFAGLYFGLPFLYSYVPYSMVLLTRSNSVFVIHWLIRIAWYLFLYNVPNGNIFPSAICSDMAFLCPKCTKKRNYPTWCQDCASQHFLSNYEHWTSGDQIVDQVIKYTQENSKSPIDFVEWIPYEQLEKRESIGQDKYGSVYSAFLKSGPILMYNNKFKKTKGIQIALRRLKDDTFNESLRGVIIMLILVNELLLYSYINNNEFRECENISSISQNLQEITQEIELVIKRDTIKRNRPKLLPLSKDIEHSSGKNSSHTAIGPIQN</sequence>
<organism evidence="3 4">
    <name type="scientific">Dentiscutata erythropus</name>
    <dbReference type="NCBI Taxonomy" id="1348616"/>
    <lineage>
        <taxon>Eukaryota</taxon>
        <taxon>Fungi</taxon>
        <taxon>Fungi incertae sedis</taxon>
        <taxon>Mucoromycota</taxon>
        <taxon>Glomeromycotina</taxon>
        <taxon>Glomeromycetes</taxon>
        <taxon>Diversisporales</taxon>
        <taxon>Gigasporaceae</taxon>
        <taxon>Dentiscutata</taxon>
    </lineage>
</organism>
<keyword evidence="2" id="KW-1133">Transmembrane helix</keyword>
<gene>
    <name evidence="3" type="ORF">DERYTH_LOCUS6136</name>
</gene>
<proteinExistence type="predicted"/>
<keyword evidence="4" id="KW-1185">Reference proteome</keyword>
<accession>A0A9N9BI32</accession>
<dbReference type="EMBL" id="CAJVPY010002700">
    <property type="protein sequence ID" value="CAG8569505.1"/>
    <property type="molecule type" value="Genomic_DNA"/>
</dbReference>
<evidence type="ECO:0000256" key="2">
    <source>
        <dbReference type="SAM" id="Phobius"/>
    </source>
</evidence>
<feature type="transmembrane region" description="Helical" evidence="2">
    <location>
        <begin position="80"/>
        <end position="106"/>
    </location>
</feature>
<feature type="transmembrane region" description="Helical" evidence="2">
    <location>
        <begin position="48"/>
        <end position="68"/>
    </location>
</feature>
<evidence type="ECO:0000256" key="1">
    <source>
        <dbReference type="SAM" id="MobiDB-lite"/>
    </source>
</evidence>
<keyword evidence="2" id="KW-0812">Transmembrane</keyword>
<comment type="caution">
    <text evidence="3">The sequence shown here is derived from an EMBL/GenBank/DDBJ whole genome shotgun (WGS) entry which is preliminary data.</text>
</comment>
<reference evidence="3" key="1">
    <citation type="submission" date="2021-06" db="EMBL/GenBank/DDBJ databases">
        <authorList>
            <person name="Kallberg Y."/>
            <person name="Tangrot J."/>
            <person name="Rosling A."/>
        </authorList>
    </citation>
    <scope>NUCLEOTIDE SEQUENCE</scope>
    <source>
        <strain evidence="3">MA453B</strain>
    </source>
</reference>
<dbReference type="OrthoDB" id="2303084at2759"/>
<protein>
    <submittedName>
        <fullName evidence="3">16820_t:CDS:1</fullName>
    </submittedName>
</protein>
<name>A0A9N9BI32_9GLOM</name>
<dbReference type="AlphaFoldDB" id="A0A9N9BI32"/>
<feature type="region of interest" description="Disordered" evidence="1">
    <location>
        <begin position="340"/>
        <end position="361"/>
    </location>
</feature>
<feature type="compositionally biased region" description="Polar residues" evidence="1">
    <location>
        <begin position="348"/>
        <end position="361"/>
    </location>
</feature>
<feature type="transmembrane region" description="Helical" evidence="2">
    <location>
        <begin position="126"/>
        <end position="144"/>
    </location>
</feature>
<keyword evidence="2" id="KW-0472">Membrane</keyword>
<evidence type="ECO:0000313" key="3">
    <source>
        <dbReference type="EMBL" id="CAG8569505.1"/>
    </source>
</evidence>
<evidence type="ECO:0000313" key="4">
    <source>
        <dbReference type="Proteomes" id="UP000789405"/>
    </source>
</evidence>
<feature type="transmembrane region" description="Helical" evidence="2">
    <location>
        <begin position="12"/>
        <end position="36"/>
    </location>
</feature>
<dbReference type="Proteomes" id="UP000789405">
    <property type="component" value="Unassembled WGS sequence"/>
</dbReference>